<dbReference type="Gene3D" id="1.10.443.10">
    <property type="entry name" value="Intergrase catalytic core"/>
    <property type="match status" value="1"/>
</dbReference>
<dbReference type="InterPro" id="IPR011010">
    <property type="entry name" value="DNA_brk_join_enz"/>
</dbReference>
<dbReference type="PANTHER" id="PTHR30349:SF88">
    <property type="entry name" value="BLL1584 PROTEIN"/>
    <property type="match status" value="1"/>
</dbReference>
<dbReference type="Proteomes" id="UP000246085">
    <property type="component" value="Chromosome BRAD3257"/>
</dbReference>
<dbReference type="EMBL" id="LS398110">
    <property type="protein sequence ID" value="SPP97831.1"/>
    <property type="molecule type" value="Genomic_DNA"/>
</dbReference>
<dbReference type="InterPro" id="IPR002104">
    <property type="entry name" value="Integrase_catalytic"/>
</dbReference>
<evidence type="ECO:0000259" key="3">
    <source>
        <dbReference type="PROSITE" id="PS51898"/>
    </source>
</evidence>
<organism evidence="4 5">
    <name type="scientific">Bradyrhizobium vignae</name>
    <dbReference type="NCBI Taxonomy" id="1549949"/>
    <lineage>
        <taxon>Bacteria</taxon>
        <taxon>Pseudomonadati</taxon>
        <taxon>Pseudomonadota</taxon>
        <taxon>Alphaproteobacteria</taxon>
        <taxon>Hyphomicrobiales</taxon>
        <taxon>Nitrobacteraceae</taxon>
        <taxon>Bradyrhizobium</taxon>
    </lineage>
</organism>
<keyword evidence="1" id="KW-0229">DNA integration</keyword>
<dbReference type="GO" id="GO:0003677">
    <property type="term" value="F:DNA binding"/>
    <property type="evidence" value="ECO:0007669"/>
    <property type="project" value="InterPro"/>
</dbReference>
<name>A0A2U3Q8T0_9BRAD</name>
<accession>A0A2U3Q8T0</accession>
<dbReference type="RefSeq" id="WP_162500423.1">
    <property type="nucleotide sequence ID" value="NZ_LS398110.1"/>
</dbReference>
<keyword evidence="2" id="KW-0233">DNA recombination</keyword>
<dbReference type="SUPFAM" id="SSF56349">
    <property type="entry name" value="DNA breaking-rejoining enzymes"/>
    <property type="match status" value="1"/>
</dbReference>
<dbReference type="AlphaFoldDB" id="A0A2U3Q8T0"/>
<feature type="domain" description="Tyr recombinase" evidence="3">
    <location>
        <begin position="182"/>
        <end position="385"/>
    </location>
</feature>
<dbReference type="GO" id="GO:0006310">
    <property type="term" value="P:DNA recombination"/>
    <property type="evidence" value="ECO:0007669"/>
    <property type="project" value="UniProtKB-KW"/>
</dbReference>
<dbReference type="PANTHER" id="PTHR30349">
    <property type="entry name" value="PHAGE INTEGRASE-RELATED"/>
    <property type="match status" value="1"/>
</dbReference>
<reference evidence="4 5" key="1">
    <citation type="submission" date="2018-03" db="EMBL/GenBank/DDBJ databases">
        <authorList>
            <person name="Gully D."/>
        </authorList>
    </citation>
    <scope>NUCLEOTIDE SEQUENCE [LARGE SCALE GENOMIC DNA]</scope>
    <source>
        <strain evidence="4">ORS3257</strain>
    </source>
</reference>
<evidence type="ECO:0000256" key="2">
    <source>
        <dbReference type="ARBA" id="ARBA00023172"/>
    </source>
</evidence>
<sequence>MPRRSKGARLQLKAARRNKSGKITHQATWIIRDNGRDVCTGCAADEIAAAEEKLRDYITSKHTPKRRIRHIDDIAVADVLSIYLDAQLDKLRARFNVDSESEDTIPDIRKFKKRIERLNDWWGAKMLGEVNGEACRSYAKKRAKRGGARRDLEDLRAAIGLHAAEGYHREIVKISLPEKGQPRDKWLTRSDAAKLIWTCWRYREMQKGSRRPTDDLKVPTSKRPLRHLARFILLGIYSGTRAGAIAAASPIPAIGRSYVDLERGRYYRLKQGSAQTNKRQPTVPIPLRLLAHLRRWHRANPEAKHFVEYNGKAVTSVKTAFKSAVRLAGLGPGISPHTLRHTAATWLMQRGADPWQAAGYLGMSLEVLLNTYGHHHPDYLSDAVEKIASRDPAGERKAHVSPALSGAVIPIRRNDA</sequence>
<dbReference type="Pfam" id="PF00589">
    <property type="entry name" value="Phage_integrase"/>
    <property type="match status" value="1"/>
</dbReference>
<gene>
    <name evidence="4" type="ORF">BRAD3257_6971</name>
</gene>
<dbReference type="InterPro" id="IPR013762">
    <property type="entry name" value="Integrase-like_cat_sf"/>
</dbReference>
<evidence type="ECO:0000313" key="5">
    <source>
        <dbReference type="Proteomes" id="UP000246085"/>
    </source>
</evidence>
<dbReference type="GO" id="GO:0015074">
    <property type="term" value="P:DNA integration"/>
    <property type="evidence" value="ECO:0007669"/>
    <property type="project" value="UniProtKB-KW"/>
</dbReference>
<dbReference type="KEGG" id="bvz:BRAD3257_6971"/>
<evidence type="ECO:0000256" key="1">
    <source>
        <dbReference type="ARBA" id="ARBA00022908"/>
    </source>
</evidence>
<protein>
    <submittedName>
        <fullName evidence="4">Phage integrase</fullName>
    </submittedName>
</protein>
<proteinExistence type="predicted"/>
<evidence type="ECO:0000313" key="4">
    <source>
        <dbReference type="EMBL" id="SPP97831.1"/>
    </source>
</evidence>
<dbReference type="InterPro" id="IPR050090">
    <property type="entry name" value="Tyrosine_recombinase_XerCD"/>
</dbReference>
<dbReference type="PROSITE" id="PS51898">
    <property type="entry name" value="TYR_RECOMBINASE"/>
    <property type="match status" value="1"/>
</dbReference>